<reference evidence="1 2" key="1">
    <citation type="journal article" date="2018" name="Front. Plant Sci.">
        <title>Red Clover (Trifolium pratense) and Zigzag Clover (T. medium) - A Picture of Genomic Similarities and Differences.</title>
        <authorList>
            <person name="Dluhosova J."/>
            <person name="Istvanek J."/>
            <person name="Nedelnik J."/>
            <person name="Repkova J."/>
        </authorList>
    </citation>
    <scope>NUCLEOTIDE SEQUENCE [LARGE SCALE GENOMIC DNA]</scope>
    <source>
        <strain evidence="2">cv. 10/8</strain>
        <tissue evidence="1">Leaf</tissue>
    </source>
</reference>
<dbReference type="Proteomes" id="UP000265520">
    <property type="component" value="Unassembled WGS sequence"/>
</dbReference>
<name>A0A392UYS5_9FABA</name>
<keyword evidence="2" id="KW-1185">Reference proteome</keyword>
<organism evidence="1 2">
    <name type="scientific">Trifolium medium</name>
    <dbReference type="NCBI Taxonomy" id="97028"/>
    <lineage>
        <taxon>Eukaryota</taxon>
        <taxon>Viridiplantae</taxon>
        <taxon>Streptophyta</taxon>
        <taxon>Embryophyta</taxon>
        <taxon>Tracheophyta</taxon>
        <taxon>Spermatophyta</taxon>
        <taxon>Magnoliopsida</taxon>
        <taxon>eudicotyledons</taxon>
        <taxon>Gunneridae</taxon>
        <taxon>Pentapetalae</taxon>
        <taxon>rosids</taxon>
        <taxon>fabids</taxon>
        <taxon>Fabales</taxon>
        <taxon>Fabaceae</taxon>
        <taxon>Papilionoideae</taxon>
        <taxon>50 kb inversion clade</taxon>
        <taxon>NPAAA clade</taxon>
        <taxon>Hologalegina</taxon>
        <taxon>IRL clade</taxon>
        <taxon>Trifolieae</taxon>
        <taxon>Trifolium</taxon>
    </lineage>
</organism>
<evidence type="ECO:0000313" key="1">
    <source>
        <dbReference type="EMBL" id="MCI81194.1"/>
    </source>
</evidence>
<proteinExistence type="predicted"/>
<accession>A0A392UYS5</accession>
<evidence type="ECO:0000313" key="2">
    <source>
        <dbReference type="Proteomes" id="UP000265520"/>
    </source>
</evidence>
<dbReference type="EMBL" id="LXQA011013046">
    <property type="protein sequence ID" value="MCI81194.1"/>
    <property type="molecule type" value="Genomic_DNA"/>
</dbReference>
<sequence>MLLSPAGDRWRQNIRKFGLYWRLLESSGDHVALTSPGDHVQSK</sequence>
<feature type="non-terminal residue" evidence="1">
    <location>
        <position position="43"/>
    </location>
</feature>
<comment type="caution">
    <text evidence="1">The sequence shown here is derived from an EMBL/GenBank/DDBJ whole genome shotgun (WGS) entry which is preliminary data.</text>
</comment>
<dbReference type="AlphaFoldDB" id="A0A392UYS5"/>
<protein>
    <submittedName>
        <fullName evidence="1">Uncharacterized protein</fullName>
    </submittedName>
</protein>